<evidence type="ECO:0000259" key="1">
    <source>
        <dbReference type="Pfam" id="PF00483"/>
    </source>
</evidence>
<dbReference type="Gene3D" id="2.60.120.10">
    <property type="entry name" value="Jelly Rolls"/>
    <property type="match status" value="1"/>
</dbReference>
<sequence>MQIILLSGGSGKRLWPLSNNTRSKQFIKLLTAPDGSKESMVQRVVRQLRETGICDSITVATSQSQRDVIINQLGEEIPVVTEPERRDTFPAIALASSYLAYERKCSIDEIIIVMPCDPYTEVGYFETIRRIADAVKNNVAELVLMGIKSTYPSTKYGYIVPANNVQNKGAFQISRFTEKPDMMTAEKLISEGAFWNGGVFAFRLGYMIDIIARYIKADTFAEIRSRYGEFPKISFDYEVAEKAQSVAVVPFTGEWKDLGTWNTLTDELSEHTIGNVVMDDESENTHVINELELPVMCIGARNLVIVASNDGILISDKSKSENIKTYADRLQRRPMFEERRWGEYKVVDTEEFPDGYKSLTKQLKIKSGKCISYQVHRHCDKVWTFIDGEGELVLDGIRSIVGRGDTVTIKKGIKHAVRAISDLTFIEVQSGALLVESDVERFEWIWSDR</sequence>
<dbReference type="Proteomes" id="UP000469427">
    <property type="component" value="Unassembled WGS sequence"/>
</dbReference>
<reference evidence="3 4" key="1">
    <citation type="journal article" date="2019" name="Nat. Med.">
        <title>A library of human gut bacterial isolates paired with longitudinal multiomics data enables mechanistic microbiome research.</title>
        <authorList>
            <person name="Poyet M."/>
            <person name="Groussin M."/>
            <person name="Gibbons S.M."/>
            <person name="Avila-Pacheco J."/>
            <person name="Jiang X."/>
            <person name="Kearney S.M."/>
            <person name="Perrotta A.R."/>
            <person name="Berdy B."/>
            <person name="Zhao S."/>
            <person name="Lieberman T.D."/>
            <person name="Swanson P.K."/>
            <person name="Smith M."/>
            <person name="Roesemann S."/>
            <person name="Alexander J.E."/>
            <person name="Rich S.A."/>
            <person name="Livny J."/>
            <person name="Vlamakis H."/>
            <person name="Clish C."/>
            <person name="Bullock K."/>
            <person name="Deik A."/>
            <person name="Scott J."/>
            <person name="Pierce K.A."/>
            <person name="Xavier R.J."/>
            <person name="Alm E.J."/>
        </authorList>
    </citation>
    <scope>NUCLEOTIDE SEQUENCE [LARGE SCALE GENOMIC DNA]</scope>
    <source>
        <strain evidence="3 4">BIOML-A122</strain>
    </source>
</reference>
<dbReference type="SUPFAM" id="SSF51182">
    <property type="entry name" value="RmlC-like cupins"/>
    <property type="match status" value="1"/>
</dbReference>
<dbReference type="GO" id="GO:0009298">
    <property type="term" value="P:GDP-mannose biosynthetic process"/>
    <property type="evidence" value="ECO:0007669"/>
    <property type="project" value="TreeGrafter"/>
</dbReference>
<evidence type="ECO:0000313" key="3">
    <source>
        <dbReference type="EMBL" id="KAB6529133.1"/>
    </source>
</evidence>
<dbReference type="InterPro" id="IPR001538">
    <property type="entry name" value="Man6P_isomerase-2_C"/>
</dbReference>
<dbReference type="InterPro" id="IPR014710">
    <property type="entry name" value="RmlC-like_jellyroll"/>
</dbReference>
<dbReference type="EMBL" id="WDBI01000004">
    <property type="protein sequence ID" value="KAB6529133.1"/>
    <property type="molecule type" value="Genomic_DNA"/>
</dbReference>
<dbReference type="InterPro" id="IPR029044">
    <property type="entry name" value="Nucleotide-diphossugar_trans"/>
</dbReference>
<dbReference type="AlphaFoldDB" id="A0A6I0ZYV4"/>
<dbReference type="Pfam" id="PF01050">
    <property type="entry name" value="MannoseP_isomer"/>
    <property type="match status" value="1"/>
</dbReference>
<dbReference type="GO" id="GO:0004475">
    <property type="term" value="F:mannose-1-phosphate guanylyltransferase (GTP) activity"/>
    <property type="evidence" value="ECO:0007669"/>
    <property type="project" value="TreeGrafter"/>
</dbReference>
<dbReference type="PANTHER" id="PTHR46390">
    <property type="entry name" value="MANNOSE-1-PHOSPHATE GUANYLYLTRANSFERASE"/>
    <property type="match status" value="1"/>
</dbReference>
<evidence type="ECO:0000259" key="2">
    <source>
        <dbReference type="Pfam" id="PF01050"/>
    </source>
</evidence>
<comment type="caution">
    <text evidence="3">The sequence shown here is derived from an EMBL/GenBank/DDBJ whole genome shotgun (WGS) entry which is preliminary data.</text>
</comment>
<dbReference type="CDD" id="cd02213">
    <property type="entry name" value="cupin_PMI_typeII_C"/>
    <property type="match status" value="1"/>
</dbReference>
<dbReference type="SUPFAM" id="SSF53448">
    <property type="entry name" value="Nucleotide-diphospho-sugar transferases"/>
    <property type="match status" value="1"/>
</dbReference>
<name>A0A6I0ZYV4_PHOVU</name>
<accession>A0A6I0ZYV4</accession>
<protein>
    <submittedName>
        <fullName evidence="3">Cupin domain-containing protein</fullName>
    </submittedName>
</protein>
<dbReference type="InterPro" id="IPR005835">
    <property type="entry name" value="NTP_transferase_dom"/>
</dbReference>
<proteinExistence type="predicted"/>
<feature type="domain" description="Nucleotidyl transferase" evidence="1">
    <location>
        <begin position="4"/>
        <end position="267"/>
    </location>
</feature>
<dbReference type="Gene3D" id="3.90.550.10">
    <property type="entry name" value="Spore Coat Polysaccharide Biosynthesis Protein SpsA, Chain A"/>
    <property type="match status" value="1"/>
</dbReference>
<dbReference type="InterPro" id="IPR011051">
    <property type="entry name" value="RmlC_Cupin_sf"/>
</dbReference>
<evidence type="ECO:0000313" key="4">
    <source>
        <dbReference type="Proteomes" id="UP000469427"/>
    </source>
</evidence>
<dbReference type="PANTHER" id="PTHR46390:SF1">
    <property type="entry name" value="MANNOSE-1-PHOSPHATE GUANYLYLTRANSFERASE"/>
    <property type="match status" value="1"/>
</dbReference>
<feature type="domain" description="Mannose-6-phosphate isomerase type II C-terminal" evidence="2">
    <location>
        <begin position="339"/>
        <end position="443"/>
    </location>
</feature>
<dbReference type="RefSeq" id="WP_119965051.1">
    <property type="nucleotide sequence ID" value="NZ_JAQDMD010000005.1"/>
</dbReference>
<organism evidence="3 4">
    <name type="scientific">Phocaeicola vulgatus</name>
    <name type="common">Bacteroides vulgatus</name>
    <dbReference type="NCBI Taxonomy" id="821"/>
    <lineage>
        <taxon>Bacteria</taxon>
        <taxon>Pseudomonadati</taxon>
        <taxon>Bacteroidota</taxon>
        <taxon>Bacteroidia</taxon>
        <taxon>Bacteroidales</taxon>
        <taxon>Bacteroidaceae</taxon>
        <taxon>Phocaeicola</taxon>
    </lineage>
</organism>
<dbReference type="Pfam" id="PF00483">
    <property type="entry name" value="NTP_transferase"/>
    <property type="match status" value="1"/>
</dbReference>
<dbReference type="GO" id="GO:0005976">
    <property type="term" value="P:polysaccharide metabolic process"/>
    <property type="evidence" value="ECO:0007669"/>
    <property type="project" value="InterPro"/>
</dbReference>
<gene>
    <name evidence="3" type="ORF">GAY98_03130</name>
</gene>
<dbReference type="InterPro" id="IPR051161">
    <property type="entry name" value="Mannose-6P_isomerase_type2"/>
</dbReference>